<evidence type="ECO:0000313" key="4">
    <source>
        <dbReference type="Proteomes" id="UP000321518"/>
    </source>
</evidence>
<evidence type="ECO:0000313" key="3">
    <source>
        <dbReference type="EMBL" id="GEM08864.1"/>
    </source>
</evidence>
<evidence type="ECO:0000256" key="1">
    <source>
        <dbReference type="SAM" id="SignalP"/>
    </source>
</evidence>
<accession>A0A511KHC6</accession>
<dbReference type="PANTHER" id="PTHR12277:SF194">
    <property type="entry name" value="FI04476P"/>
    <property type="match status" value="1"/>
</dbReference>
<feature type="signal peptide" evidence="1">
    <location>
        <begin position="1"/>
        <end position="26"/>
    </location>
</feature>
<dbReference type="InterPro" id="IPR022742">
    <property type="entry name" value="Hydrolase_4"/>
</dbReference>
<evidence type="ECO:0000259" key="2">
    <source>
        <dbReference type="Pfam" id="PF12146"/>
    </source>
</evidence>
<keyword evidence="1" id="KW-0732">Signal</keyword>
<dbReference type="EMBL" id="BJWK01000006">
    <property type="protein sequence ID" value="GEM08864.1"/>
    <property type="molecule type" value="Genomic_DNA"/>
</dbReference>
<dbReference type="Proteomes" id="UP000321518">
    <property type="component" value="Unassembled WGS sequence"/>
</dbReference>
<dbReference type="InterPro" id="IPR029058">
    <property type="entry name" value="AB_hydrolase_fold"/>
</dbReference>
<dbReference type="OrthoDB" id="446723at2759"/>
<keyword evidence="3" id="KW-0378">Hydrolase</keyword>
<reference evidence="3 4" key="1">
    <citation type="submission" date="2019-07" db="EMBL/GenBank/DDBJ databases">
        <title>Rhodotorula toruloides NBRC10032 genome sequencing.</title>
        <authorList>
            <person name="Shida Y."/>
            <person name="Takaku H."/>
            <person name="Ogasawara W."/>
            <person name="Mori K."/>
        </authorList>
    </citation>
    <scope>NUCLEOTIDE SEQUENCE [LARGE SCALE GENOMIC DNA]</scope>
    <source>
        <strain evidence="3 4">NBRC10032</strain>
    </source>
</reference>
<dbReference type="Pfam" id="PF12146">
    <property type="entry name" value="Hydrolase_4"/>
    <property type="match status" value="1"/>
</dbReference>
<feature type="domain" description="Serine aminopeptidase S33" evidence="2">
    <location>
        <begin position="132"/>
        <end position="247"/>
    </location>
</feature>
<dbReference type="PANTHER" id="PTHR12277">
    <property type="entry name" value="ALPHA/BETA HYDROLASE DOMAIN-CONTAINING PROTEIN"/>
    <property type="match status" value="1"/>
</dbReference>
<dbReference type="GO" id="GO:0006660">
    <property type="term" value="P:phosphatidylserine catabolic process"/>
    <property type="evidence" value="ECO:0007669"/>
    <property type="project" value="TreeGrafter"/>
</dbReference>
<sequence length="398" mass="43647">MSIPHFSRALLIDFCLLLLLDDPGRLELDGVDQMAYIAFLASLAFESVQNTFIYLHHVRIPVGVDFSRPESVGFAPGKVRPFNLTTSDGVRLGAWHVLPRDLYEEAVEKYGVPEEGSLPDAVFDAALRSPKHPTVVYNHGNAATRAAGNRVRVARHMSDMNVNFVIYDYRGFADSSRTAPSEEGLLTDARRAFDYVYKDGGVPASRIAVMGQSLGTGVSAGMVARLAEEGIHPRALILVAPFSSVASLLETYKLGNYIPILSPLQRFPRLLDGLLRLLRTRFDTRSVIDSICSPILILHAHNDPVIPLSHTRTLADHLLGPLLSQHAESDHDEALTIARGKLVKETKAGGWGVVSRFERGEGKGEVVWAEALKGAHNEIGTSEYSVELIKSMVRPGEH</sequence>
<dbReference type="GO" id="GO:0047372">
    <property type="term" value="F:monoacylglycerol lipase activity"/>
    <property type="evidence" value="ECO:0007669"/>
    <property type="project" value="TreeGrafter"/>
</dbReference>
<feature type="chain" id="PRO_5022205503" evidence="1">
    <location>
        <begin position="27"/>
        <end position="398"/>
    </location>
</feature>
<dbReference type="AlphaFoldDB" id="A0A511KHC6"/>
<protein>
    <submittedName>
        <fullName evidence="3">Abhydrolase domain-containing protein 12</fullName>
    </submittedName>
</protein>
<gene>
    <name evidence="3" type="ORF">Rt10032_c06g2881</name>
</gene>
<dbReference type="GO" id="GO:0005789">
    <property type="term" value="C:endoplasmic reticulum membrane"/>
    <property type="evidence" value="ECO:0007669"/>
    <property type="project" value="TreeGrafter"/>
</dbReference>
<comment type="caution">
    <text evidence="3">The sequence shown here is derived from an EMBL/GenBank/DDBJ whole genome shotgun (WGS) entry which is preliminary data.</text>
</comment>
<name>A0A511KHC6_RHOTO</name>
<dbReference type="Gene3D" id="3.40.50.1820">
    <property type="entry name" value="alpha/beta hydrolase"/>
    <property type="match status" value="1"/>
</dbReference>
<dbReference type="SUPFAM" id="SSF53474">
    <property type="entry name" value="alpha/beta-Hydrolases"/>
    <property type="match status" value="1"/>
</dbReference>
<dbReference type="GO" id="GO:0004622">
    <property type="term" value="F:phosphatidylcholine lysophospholipase activity"/>
    <property type="evidence" value="ECO:0007669"/>
    <property type="project" value="TreeGrafter"/>
</dbReference>
<dbReference type="GO" id="GO:0052651">
    <property type="term" value="P:monoacylglycerol catabolic process"/>
    <property type="evidence" value="ECO:0007669"/>
    <property type="project" value="TreeGrafter"/>
</dbReference>
<organism evidence="3 4">
    <name type="scientific">Rhodotorula toruloides</name>
    <name type="common">Yeast</name>
    <name type="synonym">Rhodosporidium toruloides</name>
    <dbReference type="NCBI Taxonomy" id="5286"/>
    <lineage>
        <taxon>Eukaryota</taxon>
        <taxon>Fungi</taxon>
        <taxon>Dikarya</taxon>
        <taxon>Basidiomycota</taxon>
        <taxon>Pucciniomycotina</taxon>
        <taxon>Microbotryomycetes</taxon>
        <taxon>Sporidiobolales</taxon>
        <taxon>Sporidiobolaceae</taxon>
        <taxon>Rhodotorula</taxon>
    </lineage>
</organism>
<proteinExistence type="predicted"/>